<gene>
    <name evidence="2" type="ordered locus">BN6_74360</name>
</gene>
<dbReference type="PANTHER" id="PTHR39168">
    <property type="entry name" value="TRANSCRIPTIONAL REGULATOR-RELATED"/>
    <property type="match status" value="1"/>
</dbReference>
<evidence type="ECO:0000259" key="1">
    <source>
        <dbReference type="PROSITE" id="PS50987"/>
    </source>
</evidence>
<dbReference type="InterPro" id="IPR036390">
    <property type="entry name" value="WH_DNA-bd_sf"/>
</dbReference>
<dbReference type="PANTHER" id="PTHR39168:SF1">
    <property type="entry name" value="TRANSCRIPTIONAL REGULATORY PROTEIN"/>
    <property type="match status" value="1"/>
</dbReference>
<dbReference type="InterPro" id="IPR011991">
    <property type="entry name" value="ArsR-like_HTH"/>
</dbReference>
<dbReference type="GO" id="GO:0032791">
    <property type="term" value="F:lead ion binding"/>
    <property type="evidence" value="ECO:0007669"/>
    <property type="project" value="TreeGrafter"/>
</dbReference>
<dbReference type="GO" id="GO:0046686">
    <property type="term" value="P:response to cadmium ion"/>
    <property type="evidence" value="ECO:0007669"/>
    <property type="project" value="TreeGrafter"/>
</dbReference>
<dbReference type="CDD" id="cd00090">
    <property type="entry name" value="HTH_ARSR"/>
    <property type="match status" value="1"/>
</dbReference>
<dbReference type="EMBL" id="HE804045">
    <property type="protein sequence ID" value="CCH34664.1"/>
    <property type="molecule type" value="Genomic_DNA"/>
</dbReference>
<dbReference type="Proteomes" id="UP000006281">
    <property type="component" value="Chromosome"/>
</dbReference>
<dbReference type="PRINTS" id="PR00778">
    <property type="entry name" value="HTHARSR"/>
</dbReference>
<name>K0KD10_SACES</name>
<dbReference type="InterPro" id="IPR036388">
    <property type="entry name" value="WH-like_DNA-bd_sf"/>
</dbReference>
<dbReference type="AlphaFoldDB" id="K0KD10"/>
<reference evidence="2 3" key="1">
    <citation type="journal article" date="2012" name="BMC Genomics">
        <title>Complete genome sequence of Saccharothrix espanaensis DSM 44229T and comparison to the other completely sequenced Pseudonocardiaceae.</title>
        <authorList>
            <person name="Strobel T."/>
            <person name="Al-Dilaimi A."/>
            <person name="Blom J."/>
            <person name="Gessner A."/>
            <person name="Kalinowski J."/>
            <person name="Luzhetska M."/>
            <person name="Puhler A."/>
            <person name="Szczepanowski R."/>
            <person name="Bechthold A."/>
            <person name="Ruckert C."/>
        </authorList>
    </citation>
    <scope>NUCLEOTIDE SEQUENCE [LARGE SCALE GENOMIC DNA]</scope>
    <source>
        <strain evidence="3">ATCC 51144 / DSM 44229 / JCM 9112 / NBRC 15066 / NRRL 15764</strain>
    </source>
</reference>
<dbReference type="NCBIfam" id="NF033788">
    <property type="entry name" value="HTH_metalloreg"/>
    <property type="match status" value="1"/>
</dbReference>
<dbReference type="SUPFAM" id="SSF46785">
    <property type="entry name" value="Winged helix' DNA-binding domain"/>
    <property type="match status" value="1"/>
</dbReference>
<proteinExistence type="predicted"/>
<organism evidence="2 3">
    <name type="scientific">Saccharothrix espanaensis (strain ATCC 51144 / DSM 44229 / JCM 9112 / NBRC 15066 / NRRL 15764)</name>
    <dbReference type="NCBI Taxonomy" id="1179773"/>
    <lineage>
        <taxon>Bacteria</taxon>
        <taxon>Bacillati</taxon>
        <taxon>Actinomycetota</taxon>
        <taxon>Actinomycetes</taxon>
        <taxon>Pseudonocardiales</taxon>
        <taxon>Pseudonocardiaceae</taxon>
        <taxon>Saccharothrix</taxon>
    </lineage>
</organism>
<dbReference type="Gene3D" id="1.10.10.10">
    <property type="entry name" value="Winged helix-like DNA-binding domain superfamily/Winged helix DNA-binding domain"/>
    <property type="match status" value="1"/>
</dbReference>
<dbReference type="PATRIC" id="fig|1179773.3.peg.7510"/>
<accession>K0KD10</accession>
<dbReference type="GO" id="GO:0010288">
    <property type="term" value="P:response to lead ion"/>
    <property type="evidence" value="ECO:0007669"/>
    <property type="project" value="TreeGrafter"/>
</dbReference>
<dbReference type="eggNOG" id="COG0640">
    <property type="taxonomic scope" value="Bacteria"/>
</dbReference>
<keyword evidence="3" id="KW-1185">Reference proteome</keyword>
<dbReference type="KEGG" id="sesp:BN6_74360"/>
<evidence type="ECO:0000313" key="3">
    <source>
        <dbReference type="Proteomes" id="UP000006281"/>
    </source>
</evidence>
<dbReference type="GO" id="GO:0003700">
    <property type="term" value="F:DNA-binding transcription factor activity"/>
    <property type="evidence" value="ECO:0007669"/>
    <property type="project" value="InterPro"/>
</dbReference>
<protein>
    <submittedName>
        <fullName evidence="2">Transcriptional regulator, ArsR family</fullName>
    </submittedName>
</protein>
<feature type="domain" description="HTH arsR-type" evidence="1">
    <location>
        <begin position="10"/>
        <end position="105"/>
    </location>
</feature>
<dbReference type="STRING" id="1179773.BN6_74360"/>
<dbReference type="SMART" id="SM00418">
    <property type="entry name" value="HTH_ARSR"/>
    <property type="match status" value="1"/>
</dbReference>
<dbReference type="PROSITE" id="PS50987">
    <property type="entry name" value="HTH_ARSR_2"/>
    <property type="match status" value="1"/>
</dbReference>
<evidence type="ECO:0000313" key="2">
    <source>
        <dbReference type="EMBL" id="CCH34664.1"/>
    </source>
</evidence>
<dbReference type="HOGENOM" id="CLU_077964_0_1_11"/>
<dbReference type="InterPro" id="IPR001845">
    <property type="entry name" value="HTH_ArsR_DNA-bd_dom"/>
</dbReference>
<dbReference type="GO" id="GO:0097063">
    <property type="term" value="F:cadmium ion sensor activity"/>
    <property type="evidence" value="ECO:0007669"/>
    <property type="project" value="TreeGrafter"/>
</dbReference>
<dbReference type="InterPro" id="IPR052543">
    <property type="entry name" value="HTH_Metal-responsive_Reg"/>
</dbReference>
<sequence length="247" mass="26012">MCAEVSGAHNGSMAADELANLAGLLADRTRARFLLTLMDGRAWTSGELAKAADVSQSTASEHLSRLVRAGVLTERRQGRHRYVQLAGPREADLLEHLLAYLGPVAPERGLRAATASAALARGRTCYDHLAGRLGVAITDAMVGRRLLDESFALTPAGSAWLNGLGADGGTDGCKDFGADFGTTRRPLAKACLDWTERRSHLAGAAGAYLCAHLHDRGWVRRSGTGRAVAVTDTGRDALADLLGLSAL</sequence>
<dbReference type="GO" id="GO:0003677">
    <property type="term" value="F:DNA binding"/>
    <property type="evidence" value="ECO:0007669"/>
    <property type="project" value="TreeGrafter"/>
</dbReference>
<dbReference type="Pfam" id="PF12840">
    <property type="entry name" value="HTH_20"/>
    <property type="match status" value="1"/>
</dbReference>